<feature type="compositionally biased region" description="Basic and acidic residues" evidence="1">
    <location>
        <begin position="324"/>
        <end position="339"/>
    </location>
</feature>
<proteinExistence type="predicted"/>
<feature type="compositionally biased region" description="Basic residues" evidence="1">
    <location>
        <begin position="495"/>
        <end position="506"/>
    </location>
</feature>
<dbReference type="WBParaSite" id="ASIM_0001560001-mRNA-1">
    <property type="protein sequence ID" value="ASIM_0001560001-mRNA-1"/>
    <property type="gene ID" value="ASIM_0001560001"/>
</dbReference>
<feature type="compositionally biased region" description="Polar residues" evidence="1">
    <location>
        <begin position="535"/>
        <end position="551"/>
    </location>
</feature>
<evidence type="ECO:0000259" key="2">
    <source>
        <dbReference type="Pfam" id="PF08719"/>
    </source>
</evidence>
<evidence type="ECO:0000313" key="5">
    <source>
        <dbReference type="WBParaSite" id="ASIM_0001560001-mRNA-1"/>
    </source>
</evidence>
<evidence type="ECO:0000313" key="4">
    <source>
        <dbReference type="Proteomes" id="UP000267096"/>
    </source>
</evidence>
<organism evidence="5">
    <name type="scientific">Anisakis simplex</name>
    <name type="common">Herring worm</name>
    <dbReference type="NCBI Taxonomy" id="6269"/>
    <lineage>
        <taxon>Eukaryota</taxon>
        <taxon>Metazoa</taxon>
        <taxon>Ecdysozoa</taxon>
        <taxon>Nematoda</taxon>
        <taxon>Chromadorea</taxon>
        <taxon>Rhabditida</taxon>
        <taxon>Spirurina</taxon>
        <taxon>Ascaridomorpha</taxon>
        <taxon>Ascaridoidea</taxon>
        <taxon>Anisakidae</taxon>
        <taxon>Anisakis</taxon>
        <taxon>Anisakis simplex complex</taxon>
    </lineage>
</organism>
<accession>A0A0M3K3Q9</accession>
<dbReference type="EMBL" id="UYRR01032051">
    <property type="protein sequence ID" value="VDK53934.1"/>
    <property type="molecule type" value="Genomic_DNA"/>
</dbReference>
<dbReference type="Pfam" id="PF08719">
    <property type="entry name" value="NADAR"/>
    <property type="match status" value="1"/>
</dbReference>
<protein>
    <submittedName>
        <fullName evidence="5">DUF1768 domain-containing protein</fullName>
    </submittedName>
</protein>
<feature type="compositionally biased region" description="Basic and acidic residues" evidence="1">
    <location>
        <begin position="305"/>
        <end position="317"/>
    </location>
</feature>
<feature type="compositionally biased region" description="Basic and acidic residues" evidence="1">
    <location>
        <begin position="430"/>
        <end position="472"/>
    </location>
</feature>
<reference evidence="3 4" key="2">
    <citation type="submission" date="2018-11" db="EMBL/GenBank/DDBJ databases">
        <authorList>
            <consortium name="Pathogen Informatics"/>
        </authorList>
    </citation>
    <scope>NUCLEOTIDE SEQUENCE [LARGE SCALE GENOMIC DNA]</scope>
</reference>
<sequence length="597" mass="69044">MTSIVTAPDGARFTLFFSIRSPFSNFHPCRMTIIDQNEDSNYTTIFFNSTEQYYMYHKAISFGDLEIADQILREREARKIKALGRKVKNFDANKWNDICEDVMRRGNTEKYTQNDELRKKLFCTHGSTLVECSPNDKIWGIGMSIFDPNAVDPSKWRGQNKLGHILTRIREDLWKKPEYAQEVNEIVGMLKNFDVIACRLFPPPKAPQRPIISQSPSPFIPTSTPSNNSPFLPTDTTQMMMFATPIQAQSPFSIPLPPETRPKSPNAADYTKSSPIPESFYCFEKDQSKTLNNIIPPASIENSTKIEDELSYEEEKRSARRNGKKGDEQHVLMSKDDSSYRYAHQQQQYPHSAPRRGRNPEPKRRRFEGADDGEPKRPPSTSSFHHYHNLRSHHYKRSRRSASYSSSMSSSISSESRSRSRSGSRRKTRKESDDTGRRRWRRNEYESRRRRKSSVDDESRYMSSKQRYDSRTNGRSGNRNLSDSDGVASADIRHSQRRRHQRRRMHSATSSSSTSDSCAGRRSPKRNNHSKRSRLTSTESKQSLNGNATNENTERRVEEDDVRHGDEFTSLLQKLREKPSGLWEKRNTSENAMFVCQ</sequence>
<gene>
    <name evidence="3" type="ORF">ASIM_LOCUS15007</name>
</gene>
<evidence type="ECO:0000313" key="3">
    <source>
        <dbReference type="EMBL" id="VDK53934.1"/>
    </source>
</evidence>
<keyword evidence="4" id="KW-1185">Reference proteome</keyword>
<feature type="region of interest" description="Disordered" evidence="1">
    <location>
        <begin position="305"/>
        <end position="570"/>
    </location>
</feature>
<dbReference type="CDD" id="cd15457">
    <property type="entry name" value="NADAR"/>
    <property type="match status" value="1"/>
</dbReference>
<feature type="region of interest" description="Disordered" evidence="1">
    <location>
        <begin position="250"/>
        <end position="272"/>
    </location>
</feature>
<dbReference type="InterPro" id="IPR012816">
    <property type="entry name" value="NADAR"/>
</dbReference>
<feature type="compositionally biased region" description="Low complexity" evidence="1">
    <location>
        <begin position="507"/>
        <end position="521"/>
    </location>
</feature>
<dbReference type="Gene3D" id="1.10.357.40">
    <property type="entry name" value="YbiA-like"/>
    <property type="match status" value="1"/>
</dbReference>
<dbReference type="NCBIfam" id="TIGR02464">
    <property type="entry name" value="ribofla_fusion"/>
    <property type="match status" value="1"/>
</dbReference>
<feature type="compositionally biased region" description="Basic residues" evidence="1">
    <location>
        <begin position="419"/>
        <end position="429"/>
    </location>
</feature>
<name>A0A0M3K3Q9_ANISI</name>
<reference evidence="5" key="1">
    <citation type="submission" date="2017-02" db="UniProtKB">
        <authorList>
            <consortium name="WormBaseParasite"/>
        </authorList>
    </citation>
    <scope>IDENTIFICATION</scope>
</reference>
<dbReference type="AlphaFoldDB" id="A0A0M3K3Q9"/>
<feature type="compositionally biased region" description="Basic residues" evidence="1">
    <location>
        <begin position="522"/>
        <end position="534"/>
    </location>
</feature>
<dbReference type="Proteomes" id="UP000267096">
    <property type="component" value="Unassembled WGS sequence"/>
</dbReference>
<feature type="compositionally biased region" description="Polar residues" evidence="1">
    <location>
        <begin position="473"/>
        <end position="483"/>
    </location>
</feature>
<dbReference type="SUPFAM" id="SSF143990">
    <property type="entry name" value="YbiA-like"/>
    <property type="match status" value="1"/>
</dbReference>
<feature type="compositionally biased region" description="Basic residues" evidence="1">
    <location>
        <begin position="385"/>
        <end position="400"/>
    </location>
</feature>
<dbReference type="OrthoDB" id="206452at2759"/>
<dbReference type="InterPro" id="IPR037238">
    <property type="entry name" value="YbiA-like_sf"/>
</dbReference>
<evidence type="ECO:0000256" key="1">
    <source>
        <dbReference type="SAM" id="MobiDB-lite"/>
    </source>
</evidence>
<feature type="domain" description="NADAR" evidence="2">
    <location>
        <begin position="21"/>
        <end position="174"/>
    </location>
</feature>
<feature type="compositionally biased region" description="Low complexity" evidence="1">
    <location>
        <begin position="401"/>
        <end position="415"/>
    </location>
</feature>
<feature type="compositionally biased region" description="Basic and acidic residues" evidence="1">
    <location>
        <begin position="358"/>
        <end position="377"/>
    </location>
</feature>
<feature type="compositionally biased region" description="Basic and acidic residues" evidence="1">
    <location>
        <begin position="552"/>
        <end position="567"/>
    </location>
</feature>